<gene>
    <name evidence="2" type="ORF">SAMN05661012_02947</name>
    <name evidence="3" type="ORF">SR876_30620</name>
</gene>
<name>A0A1K1QN81_9BACT</name>
<reference evidence="3 5" key="2">
    <citation type="submission" date="2023-11" db="EMBL/GenBank/DDBJ databases">
        <title>MicrobeMod: A computational toolkit for identifying prokaryotic methylation and restriction-modification with nanopore sequencing.</title>
        <authorList>
            <person name="Crits-Christoph A."/>
            <person name="Kang S.C."/>
            <person name="Lee H."/>
            <person name="Ostrov N."/>
        </authorList>
    </citation>
    <scope>NUCLEOTIDE SEQUENCE [LARGE SCALE GENOMIC DNA]</scope>
    <source>
        <strain evidence="3 5">ATCC 23090</strain>
    </source>
</reference>
<dbReference type="STRING" id="1004.SAMN05661012_02947"/>
<dbReference type="RefSeq" id="WP_083571536.1">
    <property type="nucleotide sequence ID" value="NZ_CP139972.1"/>
</dbReference>
<dbReference type="InterPro" id="IPR019861">
    <property type="entry name" value="PorP/SprF_Bacteroidetes"/>
</dbReference>
<feature type="signal peptide" evidence="1">
    <location>
        <begin position="1"/>
        <end position="23"/>
    </location>
</feature>
<reference evidence="2 4" key="1">
    <citation type="submission" date="2016-11" db="EMBL/GenBank/DDBJ databases">
        <authorList>
            <person name="Jaros S."/>
            <person name="Januszkiewicz K."/>
            <person name="Wedrychowicz H."/>
        </authorList>
    </citation>
    <scope>NUCLEOTIDE SEQUENCE [LARGE SCALE GENOMIC DNA]</scope>
    <source>
        <strain evidence="2 4">DSM 784</strain>
    </source>
</reference>
<keyword evidence="5" id="KW-1185">Reference proteome</keyword>
<keyword evidence="1" id="KW-0732">Signal</keyword>
<evidence type="ECO:0000313" key="4">
    <source>
        <dbReference type="Proteomes" id="UP000183788"/>
    </source>
</evidence>
<organism evidence="2 4">
    <name type="scientific">Chitinophaga sancti</name>
    <dbReference type="NCBI Taxonomy" id="1004"/>
    <lineage>
        <taxon>Bacteria</taxon>
        <taxon>Pseudomonadati</taxon>
        <taxon>Bacteroidota</taxon>
        <taxon>Chitinophagia</taxon>
        <taxon>Chitinophagales</taxon>
        <taxon>Chitinophagaceae</taxon>
        <taxon>Chitinophaga</taxon>
    </lineage>
</organism>
<sequence>MSLQKYICLFLLGGLCMAHESKAQTLGNSQSLLEPSGTQYFQNQYLANPAMAGLETGMRLNAAYRRQLGGIIGAPVTAFASGDWQVNNRVGVGAQVMSDKAGLIDRTRVAMTYAYRIPLGLNEQQLHFGLSAVWNVQRLDEKAINGNTNDPSIGAFNRRDNYFEAEFGMAYTDRHLNVQAALPNVRNLFTGNNLGVDGGGLFYTAVSYKFLPETDEITSIEPKLAYRGVKGYDNILDAGLNVSFLNNVANIMGMYHSSKSVTFGIGVNAWEKVAVQAMYTTQTGGIKTYVDGAFEIGATIRLFK</sequence>
<dbReference type="Pfam" id="PF11751">
    <property type="entry name" value="PorP_SprF"/>
    <property type="match status" value="1"/>
</dbReference>
<dbReference type="AlphaFoldDB" id="A0A1K1QN81"/>
<dbReference type="EMBL" id="CP140154">
    <property type="protein sequence ID" value="WQG89288.1"/>
    <property type="molecule type" value="Genomic_DNA"/>
</dbReference>
<protein>
    <submittedName>
        <fullName evidence="3">PorP/SprF family type IX secretion system membrane protein</fullName>
    </submittedName>
    <submittedName>
        <fullName evidence="2">Type IX secretion system membrane protein, PorP/SprF family</fullName>
    </submittedName>
</protein>
<dbReference type="EMBL" id="FPIZ01000008">
    <property type="protein sequence ID" value="SFW61221.1"/>
    <property type="molecule type" value="Genomic_DNA"/>
</dbReference>
<feature type="chain" id="PRO_5011955968" evidence="1">
    <location>
        <begin position="24"/>
        <end position="304"/>
    </location>
</feature>
<evidence type="ECO:0000313" key="5">
    <source>
        <dbReference type="Proteomes" id="UP001326715"/>
    </source>
</evidence>
<dbReference type="Proteomes" id="UP001326715">
    <property type="component" value="Chromosome"/>
</dbReference>
<dbReference type="OrthoDB" id="891773at2"/>
<dbReference type="Proteomes" id="UP000183788">
    <property type="component" value="Unassembled WGS sequence"/>
</dbReference>
<evidence type="ECO:0000256" key="1">
    <source>
        <dbReference type="SAM" id="SignalP"/>
    </source>
</evidence>
<evidence type="ECO:0000313" key="2">
    <source>
        <dbReference type="EMBL" id="SFW61221.1"/>
    </source>
</evidence>
<evidence type="ECO:0000313" key="3">
    <source>
        <dbReference type="EMBL" id="WQG89288.1"/>
    </source>
</evidence>
<dbReference type="NCBIfam" id="TIGR03519">
    <property type="entry name" value="T9SS_PorP_fam"/>
    <property type="match status" value="1"/>
</dbReference>
<accession>A0A1K1QN81</accession>
<proteinExistence type="predicted"/>